<organism evidence="2 3">
    <name type="scientific">Enterobacter cloacae</name>
    <dbReference type="NCBI Taxonomy" id="550"/>
    <lineage>
        <taxon>Bacteria</taxon>
        <taxon>Pseudomonadati</taxon>
        <taxon>Pseudomonadota</taxon>
        <taxon>Gammaproteobacteria</taxon>
        <taxon>Enterobacterales</taxon>
        <taxon>Enterobacteriaceae</taxon>
        <taxon>Enterobacter</taxon>
        <taxon>Enterobacter cloacae complex</taxon>
    </lineage>
</organism>
<proteinExistence type="predicted"/>
<dbReference type="EMBL" id="UGJB01000004">
    <property type="protein sequence ID" value="STQ09479.1"/>
    <property type="molecule type" value="Genomic_DNA"/>
</dbReference>
<name>A0A0M7ICR3_ENTCL</name>
<evidence type="ECO:0000313" key="3">
    <source>
        <dbReference type="Proteomes" id="UP000255106"/>
    </source>
</evidence>
<accession>A0A0M7ICR3</accession>
<protein>
    <submittedName>
        <fullName evidence="2">Uncharacterized protein</fullName>
    </submittedName>
</protein>
<dbReference type="RefSeq" id="WP_044157542.1">
    <property type="nucleotide sequence ID" value="NZ_CP056776.1"/>
</dbReference>
<dbReference type="AlphaFoldDB" id="A0A0M7ICR3"/>
<reference evidence="2 3" key="1">
    <citation type="submission" date="2018-06" db="EMBL/GenBank/DDBJ databases">
        <authorList>
            <consortium name="Pathogen Informatics"/>
            <person name="Doyle S."/>
        </authorList>
    </citation>
    <scope>NUCLEOTIDE SEQUENCE [LARGE SCALE GENOMIC DNA]</scope>
    <source>
        <strain evidence="2 3">NCTC10005</strain>
    </source>
</reference>
<keyword evidence="1" id="KW-0175">Coiled coil</keyword>
<feature type="coiled-coil region" evidence="1">
    <location>
        <begin position="37"/>
        <end position="85"/>
    </location>
</feature>
<dbReference type="Proteomes" id="UP000255106">
    <property type="component" value="Unassembled WGS sequence"/>
</dbReference>
<sequence>MADPTSLAAISGTLELVNKSVDLVRNLRKKGDDELTAAEMRNTLIDLLDDLVEVKSEFVSLKAVLLSKEEEIQELKAKLEGKQEVKFDGRLYWKEGDETAFCPVCKENENKLIHMIYYSGSREYSPSWYCKVCRNEFNEHA</sequence>
<evidence type="ECO:0000313" key="2">
    <source>
        <dbReference type="EMBL" id="STQ09479.1"/>
    </source>
</evidence>
<evidence type="ECO:0000256" key="1">
    <source>
        <dbReference type="SAM" id="Coils"/>
    </source>
</evidence>
<gene>
    <name evidence="2" type="ORF">NCTC10005_02187</name>
</gene>